<feature type="transmembrane region" description="Helical" evidence="2">
    <location>
        <begin position="64"/>
        <end position="83"/>
    </location>
</feature>
<dbReference type="Proteomes" id="UP000000271">
    <property type="component" value="Chromosome"/>
</dbReference>
<keyword evidence="2" id="KW-0472">Membrane</keyword>
<feature type="compositionally biased region" description="Acidic residues" evidence="1">
    <location>
        <begin position="101"/>
        <end position="129"/>
    </location>
</feature>
<proteinExistence type="predicted"/>
<evidence type="ECO:0000256" key="2">
    <source>
        <dbReference type="SAM" id="Phobius"/>
    </source>
</evidence>
<dbReference type="KEGG" id="bse:Bsel_0214"/>
<keyword evidence="4" id="KW-1185">Reference proteome</keyword>
<gene>
    <name evidence="3" type="ordered locus">Bsel_0214</name>
</gene>
<dbReference type="HOGENOM" id="CLU_534912_0_0_9"/>
<reference evidence="3" key="1">
    <citation type="submission" date="2009-10" db="EMBL/GenBank/DDBJ databases">
        <title>Complete sequence of Bacillus selenitireducens MLS10.</title>
        <authorList>
            <consortium name="US DOE Joint Genome Institute"/>
            <person name="Lucas S."/>
            <person name="Copeland A."/>
            <person name="Lapidus A."/>
            <person name="Glavina del Rio T."/>
            <person name="Dalin E."/>
            <person name="Tice H."/>
            <person name="Bruce D."/>
            <person name="Goodwin L."/>
            <person name="Pitluck S."/>
            <person name="Sims D."/>
            <person name="Brettin T."/>
            <person name="Detter J.C."/>
            <person name="Han C."/>
            <person name="Larimer F."/>
            <person name="Land M."/>
            <person name="Hauser L."/>
            <person name="Kyrpides N."/>
            <person name="Ovchinnikova G."/>
            <person name="Stolz J."/>
        </authorList>
    </citation>
    <scope>NUCLEOTIDE SEQUENCE [LARGE SCALE GENOMIC DNA]</scope>
    <source>
        <strain evidence="3">MLS10</strain>
    </source>
</reference>
<feature type="region of interest" description="Disordered" evidence="1">
    <location>
        <begin position="96"/>
        <end position="149"/>
    </location>
</feature>
<evidence type="ECO:0000313" key="4">
    <source>
        <dbReference type="Proteomes" id="UP000000271"/>
    </source>
</evidence>
<accession>D6XVY7</accession>
<keyword evidence="2" id="KW-0812">Transmembrane</keyword>
<keyword evidence="2" id="KW-1133">Transmembrane helix</keyword>
<name>D6XVY7_BACIE</name>
<organism evidence="3 4">
    <name type="scientific">Bacillus selenitireducens (strain ATCC 700615 / DSM 15326 / MLS10)</name>
    <dbReference type="NCBI Taxonomy" id="439292"/>
    <lineage>
        <taxon>Bacteria</taxon>
        <taxon>Bacillati</taxon>
        <taxon>Bacillota</taxon>
        <taxon>Bacilli</taxon>
        <taxon>Bacillales</taxon>
        <taxon>Bacillaceae</taxon>
        <taxon>Salisediminibacterium</taxon>
    </lineage>
</organism>
<evidence type="ECO:0008006" key="5">
    <source>
        <dbReference type="Google" id="ProtNLM"/>
    </source>
</evidence>
<dbReference type="OrthoDB" id="2992267at2"/>
<evidence type="ECO:0000313" key="3">
    <source>
        <dbReference type="EMBL" id="ADH97760.1"/>
    </source>
</evidence>
<dbReference type="STRING" id="439292.Bsel_0214"/>
<protein>
    <recommendedName>
        <fullName evidence="5">DUF4367 domain-containing protein</fullName>
    </recommendedName>
</protein>
<evidence type="ECO:0000256" key="1">
    <source>
        <dbReference type="SAM" id="MobiDB-lite"/>
    </source>
</evidence>
<sequence>MNKRHDKHEQMDTTDKQLTDLMKNASVELPKQTEKASLNAMAKGVSEARQDAVKMNKWQERRTLLIGFGGTVSAAALAGLILINTDFVQDAFPGWFGDDAVPADENNEENEEEPDEHDEQEENDDEESSLDFTKPEFEVLPPEEDGEDDREVTFTYHGDSWNETFEAFSSDHLPIHGFRPEGWALNEETIEDEFVIDRLTIGDYIQLDYYELGATAEDMERSVQAYIDEHGFEDDEIETLPEDEIPELGQGLPFSFFKKGYRMLAEGDTYTEIYYGELNGRYVRILHESPDQEPELWAHGDVFFHLIAPVLPATVASENDTIDEETGRAQEKTIRFQLDDGIGERDFKLFNDDELGFNSYIPEDFAVQEERDGRVKQYILDEQEDPWGQVSIGIFDEDVTQDEAWTYILDHFAYGENIRDQGEQSRTPDWAIDTFDNHPGGGADIVGSAKLSERNGRYFYIEDHSESFEIAAFDNSITVRIIEHYWQWDDGSSLKE</sequence>
<dbReference type="AlphaFoldDB" id="D6XVY7"/>
<dbReference type="RefSeq" id="WP_013171189.1">
    <property type="nucleotide sequence ID" value="NC_014219.1"/>
</dbReference>
<dbReference type="EMBL" id="CP001791">
    <property type="protein sequence ID" value="ADH97760.1"/>
    <property type="molecule type" value="Genomic_DNA"/>
</dbReference>